<gene>
    <name evidence="1" type="ORF">AZE42_10870</name>
</gene>
<dbReference type="OrthoDB" id="3341102at2759"/>
<reference evidence="1 2" key="1">
    <citation type="submission" date="2016-03" db="EMBL/GenBank/DDBJ databases">
        <title>Comparative genomics of the ectomycorrhizal sister species Rhizopogon vinicolor and Rhizopogon vesiculosus (Basidiomycota: Boletales) reveals a divergence of the mating type B locus.</title>
        <authorList>
            <person name="Mujic A.B."/>
            <person name="Kuo A."/>
            <person name="Tritt A."/>
            <person name="Lipzen A."/>
            <person name="Chen C."/>
            <person name="Johnson J."/>
            <person name="Sharma A."/>
            <person name="Barry K."/>
            <person name="Grigoriev I.V."/>
            <person name="Spatafora J.W."/>
        </authorList>
    </citation>
    <scope>NUCLEOTIDE SEQUENCE [LARGE SCALE GENOMIC DNA]</scope>
    <source>
        <strain evidence="1 2">AM-OR11-056</strain>
    </source>
</reference>
<evidence type="ECO:0000313" key="1">
    <source>
        <dbReference type="EMBL" id="OJA16344.1"/>
    </source>
</evidence>
<dbReference type="STRING" id="180088.A0A1J8QSC6"/>
<organism evidence="1 2">
    <name type="scientific">Rhizopogon vesiculosus</name>
    <dbReference type="NCBI Taxonomy" id="180088"/>
    <lineage>
        <taxon>Eukaryota</taxon>
        <taxon>Fungi</taxon>
        <taxon>Dikarya</taxon>
        <taxon>Basidiomycota</taxon>
        <taxon>Agaricomycotina</taxon>
        <taxon>Agaricomycetes</taxon>
        <taxon>Agaricomycetidae</taxon>
        <taxon>Boletales</taxon>
        <taxon>Suillineae</taxon>
        <taxon>Rhizopogonaceae</taxon>
        <taxon>Rhizopogon</taxon>
    </lineage>
</organism>
<name>A0A1J8QSC6_9AGAM</name>
<comment type="caution">
    <text evidence="1">The sequence shown here is derived from an EMBL/GenBank/DDBJ whole genome shotgun (WGS) entry which is preliminary data.</text>
</comment>
<protein>
    <submittedName>
        <fullName evidence="1">Uncharacterized protein</fullName>
    </submittedName>
</protein>
<accession>A0A1J8QSC6</accession>
<evidence type="ECO:0000313" key="2">
    <source>
        <dbReference type="Proteomes" id="UP000183567"/>
    </source>
</evidence>
<keyword evidence="2" id="KW-1185">Reference proteome</keyword>
<dbReference type="EMBL" id="LVVM01002639">
    <property type="protein sequence ID" value="OJA16344.1"/>
    <property type="molecule type" value="Genomic_DNA"/>
</dbReference>
<dbReference type="Proteomes" id="UP000183567">
    <property type="component" value="Unassembled WGS sequence"/>
</dbReference>
<dbReference type="AlphaFoldDB" id="A0A1J8QSC6"/>
<proteinExistence type="predicted"/>
<sequence length="237" mass="26541">MLSGDLHYFHVGLKFIIIGMTDTQLHWLIYTSYHTYFLQHGDIVSETVSQLAAGKTPNDVRLDVTKPILCDRSVRWFVKAFKLINKPDIIQKASLLCAAGTDNTCNLSFDSLTSVKARRMLRDLPRTAPDMWERIQSCRQPATSEDSTTAVLVHEDTVENEEEPGDESPLELLLQFVASGKKCAPDGYRIDVDGSLVINTAADMFEEVPVSTAEPDPSGRGKRRRFVNKQYASLVCM</sequence>